<dbReference type="GeneID" id="89934209"/>
<feature type="region of interest" description="Disordered" evidence="1">
    <location>
        <begin position="92"/>
        <end position="145"/>
    </location>
</feature>
<evidence type="ECO:0000313" key="3">
    <source>
        <dbReference type="Proteomes" id="UP001302812"/>
    </source>
</evidence>
<proteinExistence type="predicted"/>
<protein>
    <submittedName>
        <fullName evidence="2">Uncharacterized protein</fullName>
    </submittedName>
</protein>
<reference evidence="2" key="2">
    <citation type="submission" date="2023-05" db="EMBL/GenBank/DDBJ databases">
        <authorList>
            <consortium name="Lawrence Berkeley National Laboratory"/>
            <person name="Steindorff A."/>
            <person name="Hensen N."/>
            <person name="Bonometti L."/>
            <person name="Westerberg I."/>
            <person name="Brannstrom I.O."/>
            <person name="Guillou S."/>
            <person name="Cros-Aarteil S."/>
            <person name="Calhoun S."/>
            <person name="Haridas S."/>
            <person name="Kuo A."/>
            <person name="Mondo S."/>
            <person name="Pangilinan J."/>
            <person name="Riley R."/>
            <person name="Labutti K."/>
            <person name="Andreopoulos B."/>
            <person name="Lipzen A."/>
            <person name="Chen C."/>
            <person name="Yanf M."/>
            <person name="Daum C."/>
            <person name="Ng V."/>
            <person name="Clum A."/>
            <person name="Ohm R."/>
            <person name="Martin F."/>
            <person name="Silar P."/>
            <person name="Natvig D."/>
            <person name="Lalanne C."/>
            <person name="Gautier V."/>
            <person name="Ament-Velasquez S.L."/>
            <person name="Kruys A."/>
            <person name="Hutchinson M.I."/>
            <person name="Powell A.J."/>
            <person name="Barry K."/>
            <person name="Miller A.N."/>
            <person name="Grigoriev I.V."/>
            <person name="Debuchy R."/>
            <person name="Gladieux P."/>
            <person name="Thoren M.H."/>
            <person name="Johannesson H."/>
        </authorList>
    </citation>
    <scope>NUCLEOTIDE SEQUENCE</scope>
    <source>
        <strain evidence="2">CBS 508.74</strain>
    </source>
</reference>
<reference evidence="2" key="1">
    <citation type="journal article" date="2023" name="Mol. Phylogenet. Evol.">
        <title>Genome-scale phylogeny and comparative genomics of the fungal order Sordariales.</title>
        <authorList>
            <person name="Hensen N."/>
            <person name="Bonometti L."/>
            <person name="Westerberg I."/>
            <person name="Brannstrom I.O."/>
            <person name="Guillou S."/>
            <person name="Cros-Aarteil S."/>
            <person name="Calhoun S."/>
            <person name="Haridas S."/>
            <person name="Kuo A."/>
            <person name="Mondo S."/>
            <person name="Pangilinan J."/>
            <person name="Riley R."/>
            <person name="LaButti K."/>
            <person name="Andreopoulos B."/>
            <person name="Lipzen A."/>
            <person name="Chen C."/>
            <person name="Yan M."/>
            <person name="Daum C."/>
            <person name="Ng V."/>
            <person name="Clum A."/>
            <person name="Steindorff A."/>
            <person name="Ohm R.A."/>
            <person name="Martin F."/>
            <person name="Silar P."/>
            <person name="Natvig D.O."/>
            <person name="Lalanne C."/>
            <person name="Gautier V."/>
            <person name="Ament-Velasquez S.L."/>
            <person name="Kruys A."/>
            <person name="Hutchinson M.I."/>
            <person name="Powell A.J."/>
            <person name="Barry K."/>
            <person name="Miller A.N."/>
            <person name="Grigoriev I.V."/>
            <person name="Debuchy R."/>
            <person name="Gladieux P."/>
            <person name="Hiltunen Thoren M."/>
            <person name="Johannesson H."/>
        </authorList>
    </citation>
    <scope>NUCLEOTIDE SEQUENCE</scope>
    <source>
        <strain evidence="2">CBS 508.74</strain>
    </source>
</reference>
<accession>A0AAN6T6Z5</accession>
<keyword evidence="3" id="KW-1185">Reference proteome</keyword>
<organism evidence="2 3">
    <name type="scientific">Canariomyces notabilis</name>
    <dbReference type="NCBI Taxonomy" id="2074819"/>
    <lineage>
        <taxon>Eukaryota</taxon>
        <taxon>Fungi</taxon>
        <taxon>Dikarya</taxon>
        <taxon>Ascomycota</taxon>
        <taxon>Pezizomycotina</taxon>
        <taxon>Sordariomycetes</taxon>
        <taxon>Sordariomycetidae</taxon>
        <taxon>Sordariales</taxon>
        <taxon>Chaetomiaceae</taxon>
        <taxon>Canariomyces</taxon>
    </lineage>
</organism>
<feature type="compositionally biased region" description="Low complexity" evidence="1">
    <location>
        <begin position="128"/>
        <end position="140"/>
    </location>
</feature>
<dbReference type="AlphaFoldDB" id="A0AAN6T6Z5"/>
<dbReference type="EMBL" id="MU853382">
    <property type="protein sequence ID" value="KAK4107098.1"/>
    <property type="molecule type" value="Genomic_DNA"/>
</dbReference>
<sequence length="166" mass="18158">MKGALEGMQQLPMRFSCVSDGATTQGWCREWRQGVRSRQDTSRLIKNTALKLSTSPQCSKSMNSQSYTPATLTWTTLALPVSHDNRRLFPKRCRAPQHTAPPSKPAGGKTPWAREKSRQARIARSPHGSTNISISSGSTIPDMSGTPDIADMPLVSASSLLLYCHC</sequence>
<evidence type="ECO:0000313" key="2">
    <source>
        <dbReference type="EMBL" id="KAK4107098.1"/>
    </source>
</evidence>
<comment type="caution">
    <text evidence="2">The sequence shown here is derived from an EMBL/GenBank/DDBJ whole genome shotgun (WGS) entry which is preliminary data.</text>
</comment>
<dbReference type="RefSeq" id="XP_064664668.1">
    <property type="nucleotide sequence ID" value="XM_064810085.1"/>
</dbReference>
<name>A0AAN6T6Z5_9PEZI</name>
<gene>
    <name evidence="2" type="ORF">N656DRAFT_559177</name>
</gene>
<dbReference type="Proteomes" id="UP001302812">
    <property type="component" value="Unassembled WGS sequence"/>
</dbReference>
<evidence type="ECO:0000256" key="1">
    <source>
        <dbReference type="SAM" id="MobiDB-lite"/>
    </source>
</evidence>